<evidence type="ECO:0000313" key="1">
    <source>
        <dbReference type="EMBL" id="EDZ39548.1"/>
    </source>
</evidence>
<gene>
    <name evidence="1" type="ORF">CGL2_11277186</name>
</gene>
<organism evidence="1">
    <name type="scientific">Leptospirillum sp. Group II '5-way CG'</name>
    <dbReference type="NCBI Taxonomy" id="419541"/>
    <lineage>
        <taxon>Bacteria</taxon>
        <taxon>Pseudomonadati</taxon>
        <taxon>Nitrospirota</taxon>
        <taxon>Nitrospiria</taxon>
        <taxon>Nitrospirales</taxon>
        <taxon>Nitrospiraceae</taxon>
        <taxon>Leptospirillum</taxon>
    </lineage>
</organism>
<dbReference type="AlphaFoldDB" id="B6AM41"/>
<accession>B6AM41</accession>
<evidence type="ECO:0008006" key="2">
    <source>
        <dbReference type="Google" id="ProtNLM"/>
    </source>
</evidence>
<protein>
    <recommendedName>
        <fullName evidence="2">Transposase</fullName>
    </recommendedName>
</protein>
<dbReference type="Pfam" id="PF07592">
    <property type="entry name" value="DDE_Tnp_ISAZ013"/>
    <property type="match status" value="1"/>
</dbReference>
<sequence length="161" mass="18512">MLTPGTRPPASRRSGRRRVWVGRAWARRSRRSALIRRWPTGFSTSIGHIGRSSKESKTSPDCVFQCAIPPGISKWNKIKHRMFSQISMNWWGKLLISHEDIINFIGSTTTPRSGLTVMAELDTTFYEKGIRINGEELTTVNQKKAAFRDEWNYSIENNCPW</sequence>
<reference evidence="1" key="1">
    <citation type="journal article" date="2004" name="Nature">
        <title>Community structure and metabolism through reconstruction of microbial genomes from the environment.</title>
        <authorList>
            <person name="Tyson G.W."/>
            <person name="Chapman J."/>
            <person name="Hugenholtz P."/>
            <person name="Allen E.E."/>
            <person name="Ram R.J."/>
            <person name="Richardson P.M."/>
            <person name="Solovyev V.V."/>
            <person name="Rubin E.M."/>
            <person name="Rokhsar D.S."/>
            <person name="Banfield J.F."/>
        </authorList>
    </citation>
    <scope>NUCLEOTIDE SEQUENCE [LARGE SCALE GENOMIC DNA]</scope>
</reference>
<dbReference type="EMBL" id="DS995259">
    <property type="protein sequence ID" value="EDZ39548.1"/>
    <property type="molecule type" value="Genomic_DNA"/>
</dbReference>
<dbReference type="InterPro" id="IPR011518">
    <property type="entry name" value="Transposase_36"/>
</dbReference>
<proteinExistence type="predicted"/>
<reference evidence="1" key="2">
    <citation type="journal article" date="2008" name="PLoS Biol.">
        <title>Population genomic analysis of strain variation in Leptospirillum group II bacteria involved in acid mine drainage formation.</title>
        <authorList>
            <person name="Simmons S.L."/>
            <person name="Dibartolo G."/>
            <person name="Denef V.J."/>
            <person name="Goltsman D.S."/>
            <person name="Thelen M.P."/>
            <person name="Banfield J.F."/>
        </authorList>
    </citation>
    <scope>NUCLEOTIDE SEQUENCE [LARGE SCALE GENOMIC DNA]</scope>
</reference>
<name>B6AM41_9BACT</name>